<dbReference type="PANTHER" id="PTHR42703">
    <property type="entry name" value="NADH DEHYDROGENASE"/>
    <property type="match status" value="1"/>
</dbReference>
<reference evidence="11 12" key="1">
    <citation type="submission" date="2018-12" db="EMBL/GenBank/DDBJ databases">
        <title>Bacillus yapensis draft genome sequence.</title>
        <authorList>
            <person name="Yu L."/>
            <person name="Xu X."/>
            <person name="Tang X."/>
        </authorList>
    </citation>
    <scope>NUCLEOTIDE SEQUENCE [LARGE SCALE GENOMIC DNA]</scope>
    <source>
        <strain evidence="11 12">XXST-01</strain>
    </source>
</reference>
<feature type="transmembrane region" description="Helical" evidence="9">
    <location>
        <begin position="203"/>
        <end position="228"/>
    </location>
</feature>
<dbReference type="InterPro" id="IPR001750">
    <property type="entry name" value="ND/Mrp_TM"/>
</dbReference>
<feature type="transmembrane region" description="Helical" evidence="9">
    <location>
        <begin position="299"/>
        <end position="320"/>
    </location>
</feature>
<evidence type="ECO:0000256" key="4">
    <source>
        <dbReference type="ARBA" id="ARBA00022475"/>
    </source>
</evidence>
<feature type="transmembrane region" description="Helical" evidence="9">
    <location>
        <begin position="6"/>
        <end position="22"/>
    </location>
</feature>
<dbReference type="EMBL" id="RXNT01000022">
    <property type="protein sequence ID" value="RTR26725.1"/>
    <property type="molecule type" value="Genomic_DNA"/>
</dbReference>
<evidence type="ECO:0000256" key="5">
    <source>
        <dbReference type="ARBA" id="ARBA00022692"/>
    </source>
</evidence>
<keyword evidence="4" id="KW-1003">Cell membrane</keyword>
<keyword evidence="7 9" id="KW-0472">Membrane</keyword>
<feature type="domain" description="NADH:quinone oxidoreductase/Mrp antiporter transmembrane" evidence="10">
    <location>
        <begin position="127"/>
        <end position="416"/>
    </location>
</feature>
<evidence type="ECO:0000256" key="6">
    <source>
        <dbReference type="ARBA" id="ARBA00022989"/>
    </source>
</evidence>
<evidence type="ECO:0000256" key="9">
    <source>
        <dbReference type="SAM" id="Phobius"/>
    </source>
</evidence>
<feature type="transmembrane region" description="Helical" evidence="9">
    <location>
        <begin position="240"/>
        <end position="264"/>
    </location>
</feature>
<dbReference type="RefSeq" id="WP_126410671.1">
    <property type="nucleotide sequence ID" value="NZ_RXNT01000022.1"/>
</dbReference>
<feature type="transmembrane region" description="Helical" evidence="9">
    <location>
        <begin position="370"/>
        <end position="390"/>
    </location>
</feature>
<keyword evidence="5 8" id="KW-0812">Transmembrane</keyword>
<proteinExistence type="inferred from homology"/>
<evidence type="ECO:0000256" key="1">
    <source>
        <dbReference type="ARBA" id="ARBA00004651"/>
    </source>
</evidence>
<dbReference type="NCBIfam" id="NF005818">
    <property type="entry name" value="PRK07691.1"/>
    <property type="match status" value="1"/>
</dbReference>
<dbReference type="PANTHER" id="PTHR42703:SF1">
    <property type="entry name" value="NA(+)_H(+) ANTIPORTER SUBUNIT D1"/>
    <property type="match status" value="1"/>
</dbReference>
<feature type="transmembrane region" description="Helical" evidence="9">
    <location>
        <begin position="130"/>
        <end position="150"/>
    </location>
</feature>
<dbReference type="Pfam" id="PF00361">
    <property type="entry name" value="Proton_antipo_M"/>
    <property type="match status" value="1"/>
</dbReference>
<dbReference type="PRINTS" id="PR01437">
    <property type="entry name" value="NUOXDRDTASE4"/>
</dbReference>
<dbReference type="Proteomes" id="UP000271374">
    <property type="component" value="Unassembled WGS sequence"/>
</dbReference>
<feature type="transmembrane region" description="Helical" evidence="9">
    <location>
        <begin position="69"/>
        <end position="95"/>
    </location>
</feature>
<evidence type="ECO:0000313" key="11">
    <source>
        <dbReference type="EMBL" id="RTR26725.1"/>
    </source>
</evidence>
<dbReference type="InterPro" id="IPR003918">
    <property type="entry name" value="NADH_UbQ_OxRdtase"/>
</dbReference>
<protein>
    <submittedName>
        <fullName evidence="11">Na+/H+ antiporter subunit D</fullName>
    </submittedName>
</protein>
<dbReference type="AlphaFoldDB" id="A0A3S0JQ96"/>
<feature type="transmembrane region" description="Helical" evidence="9">
    <location>
        <begin position="162"/>
        <end position="183"/>
    </location>
</feature>
<organism evidence="11 12">
    <name type="scientific">Bacillus yapensis</name>
    <dbReference type="NCBI Taxonomy" id="2492960"/>
    <lineage>
        <taxon>Bacteria</taxon>
        <taxon>Bacillati</taxon>
        <taxon>Bacillota</taxon>
        <taxon>Bacilli</taxon>
        <taxon>Bacillales</taxon>
        <taxon>Bacillaceae</taxon>
        <taxon>Bacillus</taxon>
    </lineage>
</organism>
<feature type="transmembrane region" description="Helical" evidence="9">
    <location>
        <begin position="447"/>
        <end position="472"/>
    </location>
</feature>
<comment type="subcellular location">
    <subcellularLocation>
        <location evidence="1">Cell membrane</location>
        <topology evidence="1">Multi-pass membrane protein</topology>
    </subcellularLocation>
    <subcellularLocation>
        <location evidence="8">Membrane</location>
        <topology evidence="8">Multi-pass membrane protein</topology>
    </subcellularLocation>
</comment>
<comment type="similarity">
    <text evidence="2">Belongs to the CPA3 antiporters (TC 2.A.63) subunit D family.</text>
</comment>
<evidence type="ECO:0000259" key="10">
    <source>
        <dbReference type="Pfam" id="PF00361"/>
    </source>
</evidence>
<evidence type="ECO:0000256" key="3">
    <source>
        <dbReference type="ARBA" id="ARBA00022449"/>
    </source>
</evidence>
<feature type="transmembrane region" description="Helical" evidence="9">
    <location>
        <begin position="326"/>
        <end position="349"/>
    </location>
</feature>
<dbReference type="GO" id="GO:0015297">
    <property type="term" value="F:antiporter activity"/>
    <property type="evidence" value="ECO:0007669"/>
    <property type="project" value="UniProtKB-KW"/>
</dbReference>
<gene>
    <name evidence="11" type="ORF">EKG37_20680</name>
</gene>
<sequence length="496" mass="54215">MNNFVILPIIIPVIIGMVMIIFRKQIKLQRYLSLVAMAAVGIVTIYLMLQIKSEGIQTLHLGGWVAPFGVTMVVDMLAALLITTTSIVAFCCLLYAFRTIGKEREQFYFYPLFLFLITGVIGSFMTGDVFNLFVCFEVMLVASYVLISLGGTKIQLRESIKYILINILSSFLFLVAIAFLYAMTGTLNFAHLSLRVAEVGQGGLMTTVAILFLIVFSLKAGLFLFFWLPGAYSAPPTAISAIFAALLTKVGIYAIVRMFTLVFYHEPEVTHLFIGILAAITMILGAVGAVAFWDIKRILTYNVIVGVGFILAGVASFTTVGMTGALYYLIHDMIVKALIFLLGGTVIYLTGTSNLRDLSGLIRLHPQLGWMFFIAALSLSGIPPLSGFLGKLFISEGTFEAGYFWLGAIGLFTSLMVLYSIMKVFMNAFWGYTVIKEEEEQGTTAGLLLPIGILTALTIALGIGIQAIHAYVDLAVEVLMNPSIYIEAVLGLNPKP</sequence>
<evidence type="ECO:0000256" key="8">
    <source>
        <dbReference type="RuleBase" id="RU000320"/>
    </source>
</evidence>
<evidence type="ECO:0000313" key="12">
    <source>
        <dbReference type="Proteomes" id="UP000271374"/>
    </source>
</evidence>
<dbReference type="NCBIfam" id="NF009306">
    <property type="entry name" value="PRK12663.1"/>
    <property type="match status" value="1"/>
</dbReference>
<keyword evidence="3" id="KW-0813">Transport</keyword>
<feature type="transmembrane region" description="Helical" evidence="9">
    <location>
        <begin position="402"/>
        <end position="426"/>
    </location>
</feature>
<accession>A0A3S0JQ96</accession>
<evidence type="ECO:0000256" key="2">
    <source>
        <dbReference type="ARBA" id="ARBA00005346"/>
    </source>
</evidence>
<keyword evidence="6 9" id="KW-1133">Transmembrane helix</keyword>
<keyword evidence="3" id="KW-0050">Antiport</keyword>
<comment type="caution">
    <text evidence="11">The sequence shown here is derived from an EMBL/GenBank/DDBJ whole genome shotgun (WGS) entry which is preliminary data.</text>
</comment>
<feature type="transmembrane region" description="Helical" evidence="9">
    <location>
        <begin position="107"/>
        <end position="124"/>
    </location>
</feature>
<dbReference type="InterPro" id="IPR050586">
    <property type="entry name" value="CPA3_Na-H_Antiporter_D"/>
</dbReference>
<feature type="transmembrane region" description="Helical" evidence="9">
    <location>
        <begin position="31"/>
        <end position="49"/>
    </location>
</feature>
<keyword evidence="12" id="KW-1185">Reference proteome</keyword>
<dbReference type="GO" id="GO:0005886">
    <property type="term" value="C:plasma membrane"/>
    <property type="evidence" value="ECO:0007669"/>
    <property type="project" value="UniProtKB-SubCell"/>
</dbReference>
<dbReference type="OrthoDB" id="9811718at2"/>
<dbReference type="GO" id="GO:0008137">
    <property type="term" value="F:NADH dehydrogenase (ubiquinone) activity"/>
    <property type="evidence" value="ECO:0007669"/>
    <property type="project" value="InterPro"/>
</dbReference>
<feature type="transmembrane region" description="Helical" evidence="9">
    <location>
        <begin position="270"/>
        <end position="292"/>
    </location>
</feature>
<dbReference type="GO" id="GO:0042773">
    <property type="term" value="P:ATP synthesis coupled electron transport"/>
    <property type="evidence" value="ECO:0007669"/>
    <property type="project" value="InterPro"/>
</dbReference>
<name>A0A3S0JQ96_9BACI</name>
<evidence type="ECO:0000256" key="7">
    <source>
        <dbReference type="ARBA" id="ARBA00023136"/>
    </source>
</evidence>